<evidence type="ECO:0000256" key="3">
    <source>
        <dbReference type="ARBA" id="ARBA00023163"/>
    </source>
</evidence>
<evidence type="ECO:0000256" key="1">
    <source>
        <dbReference type="ARBA" id="ARBA00023015"/>
    </source>
</evidence>
<evidence type="ECO:0000256" key="2">
    <source>
        <dbReference type="ARBA" id="ARBA00023125"/>
    </source>
</evidence>
<proteinExistence type="predicted"/>
<dbReference type="EMBL" id="CP089982">
    <property type="protein sequence ID" value="WXA99445.1"/>
    <property type="molecule type" value="Genomic_DNA"/>
</dbReference>
<dbReference type="InterPro" id="IPR012318">
    <property type="entry name" value="HTH_CRP"/>
</dbReference>
<dbReference type="SUPFAM" id="SSF46785">
    <property type="entry name" value="Winged helix' DNA-binding domain"/>
    <property type="match status" value="1"/>
</dbReference>
<keyword evidence="2" id="KW-0238">DNA-binding</keyword>
<dbReference type="InterPro" id="IPR036390">
    <property type="entry name" value="WH_DNA-bd_sf"/>
</dbReference>
<organism evidence="5 6">
    <name type="scientific">Pendulispora brunnea</name>
    <dbReference type="NCBI Taxonomy" id="2905690"/>
    <lineage>
        <taxon>Bacteria</taxon>
        <taxon>Pseudomonadati</taxon>
        <taxon>Myxococcota</taxon>
        <taxon>Myxococcia</taxon>
        <taxon>Myxococcales</taxon>
        <taxon>Sorangiineae</taxon>
        <taxon>Pendulisporaceae</taxon>
        <taxon>Pendulispora</taxon>
    </lineage>
</organism>
<dbReference type="Pfam" id="PF00027">
    <property type="entry name" value="cNMP_binding"/>
    <property type="match status" value="1"/>
</dbReference>
<dbReference type="InterPro" id="IPR000595">
    <property type="entry name" value="cNMP-bd_dom"/>
</dbReference>
<keyword evidence="3" id="KW-0804">Transcription</keyword>
<evidence type="ECO:0000313" key="5">
    <source>
        <dbReference type="EMBL" id="WXA99445.1"/>
    </source>
</evidence>
<dbReference type="Gene3D" id="1.10.10.10">
    <property type="entry name" value="Winged helix-like DNA-binding domain superfamily/Winged helix DNA-binding domain"/>
    <property type="match status" value="1"/>
</dbReference>
<dbReference type="Gene3D" id="2.60.120.10">
    <property type="entry name" value="Jelly Rolls"/>
    <property type="match status" value="1"/>
</dbReference>
<dbReference type="InterPro" id="IPR050397">
    <property type="entry name" value="Env_Response_Regulators"/>
</dbReference>
<feature type="domain" description="Cyclic nucleotide-binding" evidence="4">
    <location>
        <begin position="31"/>
        <end position="170"/>
    </location>
</feature>
<accession>A0ABZ2KPE6</accession>
<evidence type="ECO:0000313" key="6">
    <source>
        <dbReference type="Proteomes" id="UP001379533"/>
    </source>
</evidence>
<dbReference type="InterPro" id="IPR018490">
    <property type="entry name" value="cNMP-bd_dom_sf"/>
</dbReference>
<dbReference type="SUPFAM" id="SSF51206">
    <property type="entry name" value="cAMP-binding domain-like"/>
    <property type="match status" value="1"/>
</dbReference>
<dbReference type="PANTHER" id="PTHR24567">
    <property type="entry name" value="CRP FAMILY TRANSCRIPTIONAL REGULATORY PROTEIN"/>
    <property type="match status" value="1"/>
</dbReference>
<dbReference type="SMART" id="SM00100">
    <property type="entry name" value="cNMP"/>
    <property type="match status" value="1"/>
</dbReference>
<protein>
    <submittedName>
        <fullName evidence="5">Crp/Fnr family transcriptional regulator</fullName>
    </submittedName>
</protein>
<dbReference type="PROSITE" id="PS50042">
    <property type="entry name" value="CNMP_BINDING_3"/>
    <property type="match status" value="1"/>
</dbReference>
<keyword evidence="6" id="KW-1185">Reference proteome</keyword>
<sequence length="273" mass="30208">MESSRPRYSERVPAVDGELGPAEQARLISRYGRRVSAGETIFREGEPATEAFLVQDGRIRLLKRVRMVERSLLLLKPGDLFGEAALLGDTPLSAMPIGEVSLRQSGTLSAAGGLEDAMIRRHAEGAVARNSTAVALTDATLLVLSRSAFRGMFENYPGIATRVIEQLIFRVRDAEDQIEIMLLRDTQLKVVSALLKLAQRAMGSAEIAMSPVELSSRVGLDVDTVKRTVQRLREQQYVRIVGERIEIPDVEALRRLYVLLGTKDEIHGESTQR</sequence>
<dbReference type="PANTHER" id="PTHR24567:SF74">
    <property type="entry name" value="HTH-TYPE TRANSCRIPTIONAL REGULATOR ARCR"/>
    <property type="match status" value="1"/>
</dbReference>
<reference evidence="5 6" key="1">
    <citation type="submission" date="2021-12" db="EMBL/GenBank/DDBJ databases">
        <title>Discovery of the Pendulisporaceae a myxobacterial family with distinct sporulation behavior and unique specialized metabolism.</title>
        <authorList>
            <person name="Garcia R."/>
            <person name="Popoff A."/>
            <person name="Bader C.D."/>
            <person name="Loehr J."/>
            <person name="Walesch S."/>
            <person name="Walt C."/>
            <person name="Boldt J."/>
            <person name="Bunk B."/>
            <person name="Haeckl F.J.F.P.J."/>
            <person name="Gunesch A.P."/>
            <person name="Birkelbach J."/>
            <person name="Nuebel U."/>
            <person name="Pietschmann T."/>
            <person name="Bach T."/>
            <person name="Mueller R."/>
        </authorList>
    </citation>
    <scope>NUCLEOTIDE SEQUENCE [LARGE SCALE GENOMIC DNA]</scope>
    <source>
        <strain evidence="5 6">MSr12523</strain>
    </source>
</reference>
<dbReference type="Proteomes" id="UP001379533">
    <property type="component" value="Chromosome"/>
</dbReference>
<keyword evidence="1" id="KW-0805">Transcription regulation</keyword>
<gene>
    <name evidence="5" type="ORF">LZC95_21820</name>
</gene>
<dbReference type="RefSeq" id="WP_394850085.1">
    <property type="nucleotide sequence ID" value="NZ_CP089982.1"/>
</dbReference>
<name>A0ABZ2KPE6_9BACT</name>
<dbReference type="Pfam" id="PF13545">
    <property type="entry name" value="HTH_Crp_2"/>
    <property type="match status" value="1"/>
</dbReference>
<dbReference type="InterPro" id="IPR036388">
    <property type="entry name" value="WH-like_DNA-bd_sf"/>
</dbReference>
<dbReference type="InterPro" id="IPR014710">
    <property type="entry name" value="RmlC-like_jellyroll"/>
</dbReference>
<dbReference type="CDD" id="cd00038">
    <property type="entry name" value="CAP_ED"/>
    <property type="match status" value="1"/>
</dbReference>
<evidence type="ECO:0000259" key="4">
    <source>
        <dbReference type="PROSITE" id="PS50042"/>
    </source>
</evidence>